<dbReference type="PROSITE" id="PS50013">
    <property type="entry name" value="CHROMO_2"/>
    <property type="match status" value="1"/>
</dbReference>
<gene>
    <name evidence="2" type="ORF">PHPALM_8875</name>
</gene>
<comment type="caution">
    <text evidence="2">The sequence shown here is derived from an EMBL/GenBank/DDBJ whole genome shotgun (WGS) entry which is preliminary data.</text>
</comment>
<feature type="non-terminal residue" evidence="2">
    <location>
        <position position="1"/>
    </location>
</feature>
<evidence type="ECO:0000313" key="3">
    <source>
        <dbReference type="Proteomes" id="UP000237271"/>
    </source>
</evidence>
<dbReference type="OrthoDB" id="125416at2759"/>
<dbReference type="Proteomes" id="UP000237271">
    <property type="component" value="Unassembled WGS sequence"/>
</dbReference>
<accession>A0A2P4Y8S1</accession>
<dbReference type="InterPro" id="IPR000953">
    <property type="entry name" value="Chromo/chromo_shadow_dom"/>
</dbReference>
<dbReference type="InterPro" id="IPR016197">
    <property type="entry name" value="Chromo-like_dom_sf"/>
</dbReference>
<organism evidence="2 3">
    <name type="scientific">Phytophthora palmivora</name>
    <dbReference type="NCBI Taxonomy" id="4796"/>
    <lineage>
        <taxon>Eukaryota</taxon>
        <taxon>Sar</taxon>
        <taxon>Stramenopiles</taxon>
        <taxon>Oomycota</taxon>
        <taxon>Peronosporomycetes</taxon>
        <taxon>Peronosporales</taxon>
        <taxon>Peronosporaceae</taxon>
        <taxon>Phytophthora</taxon>
    </lineage>
</organism>
<feature type="domain" description="Chromo" evidence="1">
    <location>
        <begin position="130"/>
        <end position="166"/>
    </location>
</feature>
<proteinExistence type="predicted"/>
<dbReference type="AlphaFoldDB" id="A0A2P4Y8S1"/>
<protein>
    <recommendedName>
        <fullName evidence="1">Chromo domain-containing protein</fullName>
    </recommendedName>
</protein>
<name>A0A2P4Y8S1_9STRA</name>
<dbReference type="EMBL" id="NCKW01004913">
    <property type="protein sequence ID" value="POM74205.1"/>
    <property type="molecule type" value="Genomic_DNA"/>
</dbReference>
<evidence type="ECO:0000313" key="2">
    <source>
        <dbReference type="EMBL" id="POM74205.1"/>
    </source>
</evidence>
<sequence>WHGRFGIPSIWISDQGTHFKNELLVLPLSSPLEFCVDAEPKKKYSRKANFSVGDYVLRSRVDQKHQDQLLVTWIGPHQIVRADVHSFVARYLVTGAETDVHASRLKYYADKNYKVTEDVREHVASQGVVLAVSKLWEHRWCSAKKSYEVLVSWKGLESIEDSWEPL</sequence>
<reference evidence="2 3" key="1">
    <citation type="journal article" date="2017" name="Genome Biol. Evol.">
        <title>Phytophthora megakarya and P. palmivora, closely related causal agents of cacao black pod rot, underwent increases in genome sizes and gene numbers by different mechanisms.</title>
        <authorList>
            <person name="Ali S.S."/>
            <person name="Shao J."/>
            <person name="Lary D.J."/>
            <person name="Kronmiller B."/>
            <person name="Shen D."/>
            <person name="Strem M.D."/>
            <person name="Amoako-Attah I."/>
            <person name="Akrofi A.Y."/>
            <person name="Begoude B.A."/>
            <person name="Ten Hoopen G.M."/>
            <person name="Coulibaly K."/>
            <person name="Kebe B.I."/>
            <person name="Melnick R.L."/>
            <person name="Guiltinan M.J."/>
            <person name="Tyler B.M."/>
            <person name="Meinhardt L.W."/>
            <person name="Bailey B.A."/>
        </authorList>
    </citation>
    <scope>NUCLEOTIDE SEQUENCE [LARGE SCALE GENOMIC DNA]</scope>
    <source>
        <strain evidence="3">sbr112.9</strain>
    </source>
</reference>
<dbReference type="SUPFAM" id="SSF54160">
    <property type="entry name" value="Chromo domain-like"/>
    <property type="match status" value="1"/>
</dbReference>
<evidence type="ECO:0000259" key="1">
    <source>
        <dbReference type="PROSITE" id="PS50013"/>
    </source>
</evidence>
<keyword evidence="3" id="KW-1185">Reference proteome</keyword>